<name>A0AAE4SAA8_9EURY</name>
<keyword evidence="2" id="KW-1185">Reference proteome</keyword>
<evidence type="ECO:0000313" key="1">
    <source>
        <dbReference type="EMBL" id="MDV0442652.1"/>
    </source>
</evidence>
<gene>
    <name evidence="1" type="ORF">McpAg1_19160</name>
</gene>
<dbReference type="AlphaFoldDB" id="A0AAE4SAA8"/>
<dbReference type="Proteomes" id="UP001273136">
    <property type="component" value="Unassembled WGS sequence"/>
</dbReference>
<dbReference type="EMBL" id="JAWDKA010000019">
    <property type="protein sequence ID" value="MDV0442652.1"/>
    <property type="molecule type" value="Genomic_DNA"/>
</dbReference>
<organism evidence="1 2">
    <name type="scientific">Methanorbis furvi</name>
    <dbReference type="NCBI Taxonomy" id="3028299"/>
    <lineage>
        <taxon>Archaea</taxon>
        <taxon>Methanobacteriati</taxon>
        <taxon>Methanobacteriota</taxon>
        <taxon>Stenosarchaea group</taxon>
        <taxon>Methanomicrobia</taxon>
        <taxon>Methanomicrobiales</taxon>
        <taxon>Methanocorpusculaceae</taxon>
        <taxon>Methanorbis</taxon>
    </lineage>
</organism>
<dbReference type="RefSeq" id="WP_338095074.1">
    <property type="nucleotide sequence ID" value="NZ_JAWDKA010000019.1"/>
</dbReference>
<sequence length="176" mass="20185">MTFDPTVDQGYLLEGELVGIYPQKPITDIYEYAAWCRELADRFAYLAKNFNTEAVAAVAEIRMQQITSDVYELVGVPDKRATSDLNTLKLREERPEIWEKALSIKAADAVKLIGEDEIRKQIIKKHGLDVWHRHAHPTITAVRDLLPKEDQADYITSQYGIDHYEVQLKALPETKE</sequence>
<reference evidence="1" key="1">
    <citation type="submission" date="2023-06" db="EMBL/GenBank/DDBJ databases">
        <title>Genome sequence of Methancorpusculaceae sp. Ag1.</title>
        <authorList>
            <person name="Protasov E."/>
            <person name="Platt K."/>
            <person name="Poehlein A."/>
            <person name="Daniel R."/>
            <person name="Brune A."/>
        </authorList>
    </citation>
    <scope>NUCLEOTIDE SEQUENCE</scope>
    <source>
        <strain evidence="1">Ag1</strain>
    </source>
</reference>
<proteinExistence type="predicted"/>
<evidence type="ECO:0000313" key="2">
    <source>
        <dbReference type="Proteomes" id="UP001273136"/>
    </source>
</evidence>
<comment type="caution">
    <text evidence="1">The sequence shown here is derived from an EMBL/GenBank/DDBJ whole genome shotgun (WGS) entry which is preliminary data.</text>
</comment>
<protein>
    <submittedName>
        <fullName evidence="1">Uncharacterized protein</fullName>
    </submittedName>
</protein>
<accession>A0AAE4SAA8</accession>